<keyword evidence="2" id="KW-1185">Reference proteome</keyword>
<dbReference type="Proteomes" id="UP000219338">
    <property type="component" value="Unassembled WGS sequence"/>
</dbReference>
<name>A0A284R913_ARMOS</name>
<evidence type="ECO:0000313" key="1">
    <source>
        <dbReference type="EMBL" id="SJL05223.1"/>
    </source>
</evidence>
<dbReference type="AlphaFoldDB" id="A0A284R913"/>
<accession>A0A284R913</accession>
<protein>
    <submittedName>
        <fullName evidence="1">Uncharacterized protein</fullName>
    </submittedName>
</protein>
<proteinExistence type="predicted"/>
<dbReference type="OrthoDB" id="2678913at2759"/>
<organism evidence="1 2">
    <name type="scientific">Armillaria ostoyae</name>
    <name type="common">Armillaria root rot fungus</name>
    <dbReference type="NCBI Taxonomy" id="47428"/>
    <lineage>
        <taxon>Eukaryota</taxon>
        <taxon>Fungi</taxon>
        <taxon>Dikarya</taxon>
        <taxon>Basidiomycota</taxon>
        <taxon>Agaricomycotina</taxon>
        <taxon>Agaricomycetes</taxon>
        <taxon>Agaricomycetidae</taxon>
        <taxon>Agaricales</taxon>
        <taxon>Marasmiineae</taxon>
        <taxon>Physalacriaceae</taxon>
        <taxon>Armillaria</taxon>
    </lineage>
</organism>
<reference evidence="2" key="1">
    <citation type="journal article" date="2017" name="Nat. Ecol. Evol.">
        <title>Genome expansion and lineage-specific genetic innovations in the forest pathogenic fungi Armillaria.</title>
        <authorList>
            <person name="Sipos G."/>
            <person name="Prasanna A.N."/>
            <person name="Walter M.C."/>
            <person name="O'Connor E."/>
            <person name="Balint B."/>
            <person name="Krizsan K."/>
            <person name="Kiss B."/>
            <person name="Hess J."/>
            <person name="Varga T."/>
            <person name="Slot J."/>
            <person name="Riley R."/>
            <person name="Boka B."/>
            <person name="Rigling D."/>
            <person name="Barry K."/>
            <person name="Lee J."/>
            <person name="Mihaltcheva S."/>
            <person name="LaButti K."/>
            <person name="Lipzen A."/>
            <person name="Waldron R."/>
            <person name="Moloney N.M."/>
            <person name="Sperisen C."/>
            <person name="Kredics L."/>
            <person name="Vagvoelgyi C."/>
            <person name="Patrignani A."/>
            <person name="Fitzpatrick D."/>
            <person name="Nagy I."/>
            <person name="Doyle S."/>
            <person name="Anderson J.B."/>
            <person name="Grigoriev I.V."/>
            <person name="Gueldener U."/>
            <person name="Muensterkoetter M."/>
            <person name="Nagy L.G."/>
        </authorList>
    </citation>
    <scope>NUCLEOTIDE SEQUENCE [LARGE SCALE GENOMIC DNA]</scope>
    <source>
        <strain evidence="2">C18/9</strain>
    </source>
</reference>
<dbReference type="STRING" id="47428.A0A284R913"/>
<dbReference type="EMBL" id="FUEG01000006">
    <property type="protein sequence ID" value="SJL05223.1"/>
    <property type="molecule type" value="Genomic_DNA"/>
</dbReference>
<evidence type="ECO:0000313" key="2">
    <source>
        <dbReference type="Proteomes" id="UP000219338"/>
    </source>
</evidence>
<sequence>MFYSAACLGEFTLTNLGCFDPDIHCKQSDMQKVQDRNNLEQTVFFIPKTKASAHGEDVFWATQDGPSDLQALLENHFNINNPLLT</sequence>
<gene>
    <name evidence="1" type="ORF">ARMOST_08589</name>
</gene>